<sequence length="229" mass="24393">MADDAAAPEGELTKAGRKSGAVDPESEAVEPAATEEETTGTDDVVEADEADDFDDLVEDDGEVAPARRPMSHVKMALIAGIAGVVALAGLTGWLGYRAYESSQAEAQRNLFLQVGRQGALNLTTINHENAEADVQRILDSATGTFYDDFQQRAQPFVEVVKQAQSKSEGTIAEAGLESSSESEAQVLVAVTVQTTNAGAPEQEPRAWRMRLLVEQVGDEAKVSNVEFVP</sequence>
<keyword evidence="2 4" id="KW-0472">Membrane</keyword>
<feature type="transmembrane region" description="Helical" evidence="4">
    <location>
        <begin position="75"/>
        <end position="96"/>
    </location>
</feature>
<dbReference type="EMBL" id="BLLB01000002">
    <property type="protein sequence ID" value="GFH04734.1"/>
    <property type="molecule type" value="Genomic_DNA"/>
</dbReference>
<dbReference type="AlphaFoldDB" id="A0A7I9ZUW5"/>
<feature type="region of interest" description="Disordered" evidence="3">
    <location>
        <begin position="1"/>
        <end position="46"/>
    </location>
</feature>
<keyword evidence="4" id="KW-1133">Transmembrane helix</keyword>
<dbReference type="PANTHER" id="PTHR37042">
    <property type="entry name" value="OUTER MEMBRANE PROTEIN RV1973"/>
    <property type="match status" value="1"/>
</dbReference>
<keyword evidence="4" id="KW-0812">Transmembrane</keyword>
<evidence type="ECO:0000313" key="6">
    <source>
        <dbReference type="Proteomes" id="UP000465304"/>
    </source>
</evidence>
<evidence type="ECO:0000256" key="3">
    <source>
        <dbReference type="SAM" id="MobiDB-lite"/>
    </source>
</evidence>
<evidence type="ECO:0000256" key="1">
    <source>
        <dbReference type="ARBA" id="ARBA00004370"/>
    </source>
</evidence>
<comment type="subcellular location">
    <subcellularLocation>
        <location evidence="1">Membrane</location>
    </subcellularLocation>
</comment>
<dbReference type="GO" id="GO:0016020">
    <property type="term" value="C:membrane"/>
    <property type="evidence" value="ECO:0007669"/>
    <property type="project" value="UniProtKB-SubCell"/>
</dbReference>
<dbReference type="PANTHER" id="PTHR37042:SF4">
    <property type="entry name" value="OUTER MEMBRANE PROTEIN RV1973"/>
    <property type="match status" value="1"/>
</dbReference>
<evidence type="ECO:0000256" key="4">
    <source>
        <dbReference type="SAM" id="Phobius"/>
    </source>
</evidence>
<evidence type="ECO:0000256" key="2">
    <source>
        <dbReference type="ARBA" id="ARBA00023136"/>
    </source>
</evidence>
<organism evidence="5 6">
    <name type="scientific">Mycolicibacterium hippocampi</name>
    <dbReference type="NCBI Taxonomy" id="659824"/>
    <lineage>
        <taxon>Bacteria</taxon>
        <taxon>Bacillati</taxon>
        <taxon>Actinomycetota</taxon>
        <taxon>Actinomycetes</taxon>
        <taxon>Mycobacteriales</taxon>
        <taxon>Mycobacteriaceae</taxon>
        <taxon>Mycolicibacterium</taxon>
    </lineage>
</organism>
<reference evidence="5 6" key="1">
    <citation type="journal article" date="2019" name="Emerg. Microbes Infect.">
        <title>Comprehensive subspecies identification of 175 nontuberculous mycobacteria species based on 7547 genomic profiles.</title>
        <authorList>
            <person name="Matsumoto Y."/>
            <person name="Kinjo T."/>
            <person name="Motooka D."/>
            <person name="Nabeya D."/>
            <person name="Jung N."/>
            <person name="Uechi K."/>
            <person name="Horii T."/>
            <person name="Iida T."/>
            <person name="Fujita J."/>
            <person name="Nakamura S."/>
        </authorList>
    </citation>
    <scope>NUCLEOTIDE SEQUENCE [LARGE SCALE GENOMIC DNA]</scope>
    <source>
        <strain evidence="5 6">JCM 30996</strain>
    </source>
</reference>
<evidence type="ECO:0008006" key="7">
    <source>
        <dbReference type="Google" id="ProtNLM"/>
    </source>
</evidence>
<protein>
    <recommendedName>
        <fullName evidence="7">Mce associated membrane protein</fullName>
    </recommendedName>
</protein>
<keyword evidence="6" id="KW-1185">Reference proteome</keyword>
<feature type="compositionally biased region" description="Acidic residues" evidence="3">
    <location>
        <begin position="24"/>
        <end position="46"/>
    </location>
</feature>
<gene>
    <name evidence="5" type="ORF">MHIP_52170</name>
</gene>
<accession>A0A7I9ZUW5</accession>
<dbReference type="Proteomes" id="UP000465304">
    <property type="component" value="Unassembled WGS sequence"/>
</dbReference>
<evidence type="ECO:0000313" key="5">
    <source>
        <dbReference type="EMBL" id="GFH04734.1"/>
    </source>
</evidence>
<name>A0A7I9ZUW5_9MYCO</name>
<comment type="caution">
    <text evidence="5">The sequence shown here is derived from an EMBL/GenBank/DDBJ whole genome shotgun (WGS) entry which is preliminary data.</text>
</comment>
<dbReference type="RefSeq" id="WP_163893936.1">
    <property type="nucleotide sequence ID" value="NZ_BLLB01000002.1"/>
</dbReference>
<proteinExistence type="predicted"/>